<dbReference type="PANTHER" id="PTHR34203">
    <property type="entry name" value="METHYLTRANSFERASE, FKBM FAMILY PROTEIN"/>
    <property type="match status" value="1"/>
</dbReference>
<organism evidence="3 4">
    <name type="scientific">Mizuhopecten yessoensis</name>
    <name type="common">Japanese scallop</name>
    <name type="synonym">Patinopecten yessoensis</name>
    <dbReference type="NCBI Taxonomy" id="6573"/>
    <lineage>
        <taxon>Eukaryota</taxon>
        <taxon>Metazoa</taxon>
        <taxon>Spiralia</taxon>
        <taxon>Lophotrochozoa</taxon>
        <taxon>Mollusca</taxon>
        <taxon>Bivalvia</taxon>
        <taxon>Autobranchia</taxon>
        <taxon>Pteriomorphia</taxon>
        <taxon>Pectinida</taxon>
        <taxon>Pectinoidea</taxon>
        <taxon>Pectinidae</taxon>
        <taxon>Mizuhopecten</taxon>
    </lineage>
</organism>
<accession>A0A210R726</accession>
<dbReference type="Proteomes" id="UP000242188">
    <property type="component" value="Unassembled WGS sequence"/>
</dbReference>
<keyword evidence="1" id="KW-0472">Membrane</keyword>
<dbReference type="InterPro" id="IPR029063">
    <property type="entry name" value="SAM-dependent_MTases_sf"/>
</dbReference>
<sequence>MKTRQTTIVMAVSISLNIGLMCYVYLKSKTPVNQDIGLRTMAETFGKKELPIDSSHDKFLMGLHPVTLSQTHARNGANIYTKDIDNKKSHTLPVKHVNPTTSHDPKRSVYNWNGHTWKENKTVCENLPSFREGTLRTRSGDTPIFVHEPSVDKYISQNILISGTWERDVALAVVSYLQADKDLQFVDIGANIGVISLEIAKLGRRVVSVEPLIDNVQRLCSSYNAGHFPADLTIVFNAISDIHEQVALGRDQNNIGGTFVLNNNPNKRNGSDVILIGQYRELVNTILLNDLLSLLSSNPLTKVVIKLDVEGYEDHVLNGADEFFRQVDVQTVIMEWTYSKQPGTAETIQSFMSMHSMFPYDFNNGPLENLPRAKWPPNVAWLKQSRTP</sequence>
<dbReference type="SUPFAM" id="SSF53335">
    <property type="entry name" value="S-adenosyl-L-methionine-dependent methyltransferases"/>
    <property type="match status" value="1"/>
</dbReference>
<keyword evidence="1" id="KW-1133">Transmembrane helix</keyword>
<dbReference type="Gene3D" id="3.40.50.150">
    <property type="entry name" value="Vaccinia Virus protein VP39"/>
    <property type="match status" value="1"/>
</dbReference>
<evidence type="ECO:0000313" key="4">
    <source>
        <dbReference type="Proteomes" id="UP000242188"/>
    </source>
</evidence>
<dbReference type="InterPro" id="IPR052514">
    <property type="entry name" value="SAM-dependent_MTase"/>
</dbReference>
<feature type="transmembrane region" description="Helical" evidence="1">
    <location>
        <begin position="7"/>
        <end position="26"/>
    </location>
</feature>
<dbReference type="AlphaFoldDB" id="A0A210R726"/>
<dbReference type="EMBL" id="NEDP02000123">
    <property type="protein sequence ID" value="OWF56671.1"/>
    <property type="molecule type" value="Genomic_DNA"/>
</dbReference>
<proteinExistence type="predicted"/>
<comment type="caution">
    <text evidence="3">The sequence shown here is derived from an EMBL/GenBank/DDBJ whole genome shotgun (WGS) entry which is preliminary data.</text>
</comment>
<feature type="domain" description="Methyltransferase FkbM" evidence="2">
    <location>
        <begin position="187"/>
        <end position="342"/>
    </location>
</feature>
<reference evidence="3 4" key="1">
    <citation type="journal article" date="2017" name="Nat. Ecol. Evol.">
        <title>Scallop genome provides insights into evolution of bilaterian karyotype and development.</title>
        <authorList>
            <person name="Wang S."/>
            <person name="Zhang J."/>
            <person name="Jiao W."/>
            <person name="Li J."/>
            <person name="Xun X."/>
            <person name="Sun Y."/>
            <person name="Guo X."/>
            <person name="Huan P."/>
            <person name="Dong B."/>
            <person name="Zhang L."/>
            <person name="Hu X."/>
            <person name="Sun X."/>
            <person name="Wang J."/>
            <person name="Zhao C."/>
            <person name="Wang Y."/>
            <person name="Wang D."/>
            <person name="Huang X."/>
            <person name="Wang R."/>
            <person name="Lv J."/>
            <person name="Li Y."/>
            <person name="Zhang Z."/>
            <person name="Liu B."/>
            <person name="Lu W."/>
            <person name="Hui Y."/>
            <person name="Liang J."/>
            <person name="Zhou Z."/>
            <person name="Hou R."/>
            <person name="Li X."/>
            <person name="Liu Y."/>
            <person name="Li H."/>
            <person name="Ning X."/>
            <person name="Lin Y."/>
            <person name="Zhao L."/>
            <person name="Xing Q."/>
            <person name="Dou J."/>
            <person name="Li Y."/>
            <person name="Mao J."/>
            <person name="Guo H."/>
            <person name="Dou H."/>
            <person name="Li T."/>
            <person name="Mu C."/>
            <person name="Jiang W."/>
            <person name="Fu Q."/>
            <person name="Fu X."/>
            <person name="Miao Y."/>
            <person name="Liu J."/>
            <person name="Yu Q."/>
            <person name="Li R."/>
            <person name="Liao H."/>
            <person name="Li X."/>
            <person name="Kong Y."/>
            <person name="Jiang Z."/>
            <person name="Chourrout D."/>
            <person name="Li R."/>
            <person name="Bao Z."/>
        </authorList>
    </citation>
    <scope>NUCLEOTIDE SEQUENCE [LARGE SCALE GENOMIC DNA]</scope>
    <source>
        <strain evidence="3 4">PY_sf001</strain>
    </source>
</reference>
<evidence type="ECO:0000313" key="3">
    <source>
        <dbReference type="EMBL" id="OWF56671.1"/>
    </source>
</evidence>
<dbReference type="InterPro" id="IPR006342">
    <property type="entry name" value="FkbM_mtfrase"/>
</dbReference>
<dbReference type="NCBIfam" id="TIGR01444">
    <property type="entry name" value="fkbM_fam"/>
    <property type="match status" value="1"/>
</dbReference>
<dbReference type="PANTHER" id="PTHR34203:SF15">
    <property type="entry name" value="SLL1173 PROTEIN"/>
    <property type="match status" value="1"/>
</dbReference>
<evidence type="ECO:0000256" key="1">
    <source>
        <dbReference type="SAM" id="Phobius"/>
    </source>
</evidence>
<evidence type="ECO:0000259" key="2">
    <source>
        <dbReference type="Pfam" id="PF05050"/>
    </source>
</evidence>
<keyword evidence="1" id="KW-0812">Transmembrane</keyword>
<gene>
    <name evidence="3" type="ORF">KP79_PYT16274</name>
</gene>
<dbReference type="Pfam" id="PF05050">
    <property type="entry name" value="Methyltransf_21"/>
    <property type="match status" value="1"/>
</dbReference>
<name>A0A210R726_MIZYE</name>
<protein>
    <recommendedName>
        <fullName evidence="2">Methyltransferase FkbM domain-containing protein</fullName>
    </recommendedName>
</protein>
<dbReference type="OrthoDB" id="411251at2759"/>
<keyword evidence="4" id="KW-1185">Reference proteome</keyword>